<feature type="compositionally biased region" description="Low complexity" evidence="1">
    <location>
        <begin position="2290"/>
        <end position="2301"/>
    </location>
</feature>
<feature type="domain" description="Cilia- and flagella-associated protein 61 N-terminal" evidence="2">
    <location>
        <begin position="580"/>
        <end position="824"/>
    </location>
</feature>
<dbReference type="InterPro" id="IPR032151">
    <property type="entry name" value="CFAP61_N"/>
</dbReference>
<dbReference type="PANTHER" id="PTHR21178:SF8">
    <property type="entry name" value="CILIA- AND FLAGELLA-ASSOCIATED PROTEIN 61"/>
    <property type="match status" value="1"/>
</dbReference>
<feature type="compositionally biased region" description="Basic and acidic residues" evidence="1">
    <location>
        <begin position="2389"/>
        <end position="2411"/>
    </location>
</feature>
<evidence type="ECO:0000256" key="1">
    <source>
        <dbReference type="SAM" id="MobiDB-lite"/>
    </source>
</evidence>
<feature type="compositionally biased region" description="Basic and acidic residues" evidence="1">
    <location>
        <begin position="2239"/>
        <end position="2255"/>
    </location>
</feature>
<dbReference type="InterPro" id="IPR036188">
    <property type="entry name" value="FAD/NAD-bd_sf"/>
</dbReference>
<dbReference type="PANTHER" id="PTHR21178">
    <property type="entry name" value="CILIA- AND FLAGELLA-ASSOCIATED PROTEIN 61"/>
    <property type="match status" value="1"/>
</dbReference>
<proteinExistence type="predicted"/>
<dbReference type="EMBL" id="QKKF02023479">
    <property type="protein sequence ID" value="RZF37681.1"/>
    <property type="molecule type" value="Genomic_DNA"/>
</dbReference>
<dbReference type="InterPro" id="IPR038884">
    <property type="entry name" value="CFAP61"/>
</dbReference>
<gene>
    <name evidence="4" type="ORF">LSTR_LSTR003092</name>
</gene>
<dbReference type="STRING" id="195883.A0A482WWZ1"/>
<feature type="compositionally biased region" description="Polar residues" evidence="1">
    <location>
        <begin position="2177"/>
        <end position="2199"/>
    </location>
</feature>
<feature type="domain" description="CFAP61 dimerisation" evidence="3">
    <location>
        <begin position="1669"/>
        <end position="1787"/>
    </location>
</feature>
<feature type="compositionally biased region" description="Polar residues" evidence="1">
    <location>
        <begin position="2209"/>
        <end position="2238"/>
    </location>
</feature>
<dbReference type="FunCoup" id="A0A482WWZ1">
    <property type="interactions" value="3"/>
</dbReference>
<feature type="region of interest" description="Disordered" evidence="1">
    <location>
        <begin position="2379"/>
        <end position="2411"/>
    </location>
</feature>
<organism evidence="4 5">
    <name type="scientific">Laodelphax striatellus</name>
    <name type="common">Small brown planthopper</name>
    <name type="synonym">Delphax striatella</name>
    <dbReference type="NCBI Taxonomy" id="195883"/>
    <lineage>
        <taxon>Eukaryota</taxon>
        <taxon>Metazoa</taxon>
        <taxon>Ecdysozoa</taxon>
        <taxon>Arthropoda</taxon>
        <taxon>Hexapoda</taxon>
        <taxon>Insecta</taxon>
        <taxon>Pterygota</taxon>
        <taxon>Neoptera</taxon>
        <taxon>Paraneoptera</taxon>
        <taxon>Hemiptera</taxon>
        <taxon>Auchenorrhyncha</taxon>
        <taxon>Fulgoroidea</taxon>
        <taxon>Delphacidae</taxon>
        <taxon>Criomorphinae</taxon>
        <taxon>Laodelphax</taxon>
    </lineage>
</organism>
<feature type="compositionally biased region" description="Basic and acidic residues" evidence="1">
    <location>
        <begin position="2106"/>
        <end position="2135"/>
    </location>
</feature>
<dbReference type="Pfam" id="PF16092">
    <property type="entry name" value="CFAP61_N"/>
    <property type="match status" value="1"/>
</dbReference>
<dbReference type="OrthoDB" id="382863at2759"/>
<dbReference type="SUPFAM" id="SSF51905">
    <property type="entry name" value="FAD/NAD(P)-binding domain"/>
    <property type="match status" value="1"/>
</dbReference>
<feature type="compositionally biased region" description="Polar residues" evidence="1">
    <location>
        <begin position="2256"/>
        <end position="2270"/>
    </location>
</feature>
<name>A0A482WWZ1_LAOST</name>
<dbReference type="SMR" id="A0A482WWZ1"/>
<comment type="caution">
    <text evidence="4">The sequence shown here is derived from an EMBL/GenBank/DDBJ whole genome shotgun (WGS) entry which is preliminary data.</text>
</comment>
<evidence type="ECO:0000259" key="3">
    <source>
        <dbReference type="Pfam" id="PF23150"/>
    </source>
</evidence>
<sequence>MSIANNRLYSNTSEELVGNLQNIESTENEERHSKSSDAVLKAREHLALQKIKYALSKLIGKKYAYGTITDNYELCLLQNYLSIVTQKMVLLENENPKLFEIIERLKSVIDVVDSDGTLDEKLLKINGEFPEFRSAFERIRVLVEDKQVLNEEETHEYKYPDFPRSNYVLTKKIKECIAERRKMNINNLNVTGDTIDEESSQKERDNIVNVNRGTVDEESAQKEGETSLNSFMIDNEKEKECSVSFSEKDEQFHSLESTSEDQSLGRSRKGSDALIKYLLITGIKKNLGNNNENVERELMKLESTPEFKENLVFEIDDTDGERVKSLLDEIRNRIINFNESRDIRLYRKTPVQGIDEKCIEATRLQKLVETRSFESLEAEMIRKFREKPFHTEEEIDELVNSKPYQLMIEKVAGKKRGKIFGKGRPIDSDVLRVIKKRLSEVKHDDAGKFELEELDNMEYEELVDLLSNFVASKQDYQDIASQTSSIQRSVKFHIDQKSLAPSKSTKTVQSAGWILEEKPSKVVSKDSFLDPGPYEKRPAVNSTEEMMSRLTMNDFRAMHDHFCKSDLISEKPAAPRTFLRPARYSDLSHLERLVNDRTLEIFGDKSLSYYFEYSNACIVQLSKDNKLVAFMAVQNDPSVPSLPPSSWDIWIHDLYGIDNCTYTNTMFVRMLLWDEKYESHFLEPFLTYLYINTYMLKQVFLVKPPGVECPSCVEKAFMKINPSKSSSDQVLYQNFRYKHIPTLKIRKTAEQDNIDIMPELNRSAPELGRIFGDYLISELVRFSTKDRIGLTAFANEKIVGYALLNTNVCVTNLNKFFEVAAFNGFYLHHEKDQFPPGRTTKLIEDNYPNLPTKIDNLCFPDKMHETRHESSFTRSSPSFNVDSDMDFLASSSSDEEVVMEEIEVPQSFIFSSDFAKRRPTQLIDKNDLTFQASDKLKINLNTRGMTSGILTRHEFTRDFLHMQIEMSNPPPIIINRHVPIEPVYFGEPNVVMIEIFLMLRGVDYRLSYDFLEAIFEVINVDYCILSFPTSDPIPPIVDHFARLIPKSGTWFPHEVYVLHRSYILSSKTVRAANRNDFNNILMLTSKLVNYRKIRDDFIDSLFEDNTSLESYVLLCSDVMVGLCIIDKTPLALANLEMQFDLDKYMGPSMYKNHGIIKHCCIHPIFSTCSTILFREVIRLSSVACLFYRLFEEDVVNSDLSAPTIISCIGDLVPVIPRQPLQYHSDLAKGNVVTTNIPSDPDVANSGFFCSMVDTEENKKSEKFALFFMNTKVGSMLKRCIHLKIVIVGASGTALSFIESLIFRTELEVVYTNIVLVSPNGLPCRQKPHAARDAMAIYRGRYNRDFMTQLGMNAWINISYGYMTAIDRNKKFITINYDKKINYDYLFLFTGQQFMKPAFHTFKEKFEPNSSFFAGNEKFTNSYLTECPMNMFLLNSDVDASYSLMTIKKLLNCDKIPKEGMFVVYGHMLEAYAVLNALTKFGIPTSRIAFVEPFPNEPSETLFNDTAIDEAVLSTMESEGFAIYPRFYLTNWDFDSNENVIKKLYFQSIAKIVSIDCFCLYAFDFKSTDLRTFIALVNSQLVYDGKLVIDNQFRTNDQYIYAAGPLTRYSRSYYSEHMDHEYYNSIEIGMQVHKSVRHILDSRSGKDDFERRESDEFSSMSDVMGLHQLLRPRIESCQLPGGWNYLRVTKPGKVLPLENQLANKDLKGPKFITGNCTDKTGPGYFKLALDHNRIVIEIVCYTRQDIEIHNLIRLYGKHVALFNNLEQRYNLGTVHDLFDYFRQPWAYAMYHDKFYFVEKKNRRLFHNTKMSNESNKTFSDVINDALCKNEWENLSVNDIEDLRKLMYNNTRISEEIHGNLKSFLIANELNLPMYINDEYIIVKKDEDTTHHLHNAPPLGVSPKSVKQFLALLEKIPEGVTMEEFQKRYFKTFEDKSVNTTEHGFCVTSYLSLHSGADKCDNCQEYRKLRNLTHYGDVDSEHFKSPQKSPTSREAVVKTEKYLDSAQTKTKSTDKIPSQALISSEIVEKVHGSNISLDVSVKKKSFSQTKIDMNLDAGTLSGDPQVKSPSSQEVSSKIDRNKSGSQLESSSKMDGKDSGANLKSPSKLGEKSEVKTRSQTRVDRSRTSESVMKRETSLLKVESANIPGDDKIVTSSNMKIDSEIADENLDARTEPQPKLKNSSQTEMNGEQSSSVNVSHTVDATHIEKPISSESRLGSQKKTDGQTSQSAKYPSSNTSINKKLEVKDGSRNKLDVSKTRVTPVSSSKTSDLNKGSRLSGELTSSETGKRLQTKSASDTKTKSSYLKPGSVSSKLGELNKTLQNQLEHRDKFVELKKYDSISQSSFSPLLLDDLLDHVSKIQNLDMSSFEDVHNVRWKRFPTKSDVGTSMGTERDGNFSQKSDKSASCKKDKEGVIKCSGKDMRQLKTKK</sequence>
<feature type="region of interest" description="Disordered" evidence="1">
    <location>
        <begin position="1976"/>
        <end position="1995"/>
    </location>
</feature>
<protein>
    <submittedName>
        <fullName evidence="4">Uncharacterized protein</fullName>
    </submittedName>
</protein>
<dbReference type="InterPro" id="IPR056299">
    <property type="entry name" value="CFAP61_dimer"/>
</dbReference>
<evidence type="ECO:0000313" key="5">
    <source>
        <dbReference type="Proteomes" id="UP000291343"/>
    </source>
</evidence>
<reference evidence="4 5" key="1">
    <citation type="journal article" date="2017" name="Gigascience">
        <title>Genome sequence of the small brown planthopper, Laodelphax striatellus.</title>
        <authorList>
            <person name="Zhu J."/>
            <person name="Jiang F."/>
            <person name="Wang X."/>
            <person name="Yang P."/>
            <person name="Bao Y."/>
            <person name="Zhao W."/>
            <person name="Wang W."/>
            <person name="Lu H."/>
            <person name="Wang Q."/>
            <person name="Cui N."/>
            <person name="Li J."/>
            <person name="Chen X."/>
            <person name="Luo L."/>
            <person name="Yu J."/>
            <person name="Kang L."/>
            <person name="Cui F."/>
        </authorList>
    </citation>
    <scope>NUCLEOTIDE SEQUENCE [LARGE SCALE GENOMIC DNA]</scope>
    <source>
        <strain evidence="4">Lst14</strain>
    </source>
</reference>
<dbReference type="InParanoid" id="A0A482WWZ1"/>
<evidence type="ECO:0000259" key="2">
    <source>
        <dbReference type="Pfam" id="PF16092"/>
    </source>
</evidence>
<accession>A0A482WWZ1</accession>
<keyword evidence="5" id="KW-1185">Reference proteome</keyword>
<feature type="region of interest" description="Disordered" evidence="1">
    <location>
        <begin position="2053"/>
        <end position="2314"/>
    </location>
</feature>
<evidence type="ECO:0000313" key="4">
    <source>
        <dbReference type="EMBL" id="RZF37681.1"/>
    </source>
</evidence>
<dbReference type="Pfam" id="PF23150">
    <property type="entry name" value="CFAP61_dimer"/>
    <property type="match status" value="1"/>
</dbReference>
<dbReference type="Proteomes" id="UP000291343">
    <property type="component" value="Unassembled WGS sequence"/>
</dbReference>